<evidence type="ECO:0000313" key="1">
    <source>
        <dbReference type="EMBL" id="KAI4560557.1"/>
    </source>
</evidence>
<protein>
    <submittedName>
        <fullName evidence="1">Uncharacterized protein</fullName>
    </submittedName>
</protein>
<keyword evidence="2" id="KW-1185">Reference proteome</keyword>
<comment type="caution">
    <text evidence="1">The sequence shown here is derived from an EMBL/GenBank/DDBJ whole genome shotgun (WGS) entry which is preliminary data.</text>
</comment>
<dbReference type="EMBL" id="CM043047">
    <property type="protein sequence ID" value="KAI4560557.1"/>
    <property type="molecule type" value="Genomic_DNA"/>
</dbReference>
<accession>A0ACB9U779</accession>
<evidence type="ECO:0000313" key="2">
    <source>
        <dbReference type="Proteomes" id="UP001057279"/>
    </source>
</evidence>
<name>A0ACB9U779_9CETA</name>
<sequence length="280" mass="31113">MASGQGPGPPGQGCDEPEPSSASEEQVARDTEEVFRSYVFYRHQQEQEAEGAAAPTDPEMVTLHPEPTSTMGQVGRQLAVIGDDINRRYDTEFQAMLQHLQPTADNAYEYFTKIASSLFESGINWGRVVALLGFGYRLALHVYQRGLTGFLGQVTRFVADFVLRRSIARWIAQRGGWFLAVLGLCCYEQALLSSCGVWASHCGGSVELGLQRTKTSVAVVHEQTRVRCVGRNHVRQDRLRKWGRGHSPPRMRTGPDPSEKNLHQDDGDSEECGLTQFIPC</sequence>
<reference evidence="1" key="1">
    <citation type="submission" date="2022-03" db="EMBL/GenBank/DDBJ databases">
        <title>Genomic analyses of argali, domestic sheep and their hybrids provide insights into chromosomal evolution, heterosis and genetic basis of agronomic traits.</title>
        <authorList>
            <person name="Li M."/>
        </authorList>
    </citation>
    <scope>NUCLEOTIDE SEQUENCE</scope>
    <source>
        <strain evidence="1">F1 hybrid</strain>
    </source>
</reference>
<organism evidence="1 2">
    <name type="scientific">Ovis ammon polii x Ovis aries</name>
    <dbReference type="NCBI Taxonomy" id="2918886"/>
    <lineage>
        <taxon>Eukaryota</taxon>
        <taxon>Metazoa</taxon>
        <taxon>Chordata</taxon>
        <taxon>Craniata</taxon>
        <taxon>Vertebrata</taxon>
        <taxon>Euteleostomi</taxon>
        <taxon>Mammalia</taxon>
        <taxon>Eutheria</taxon>
        <taxon>Laurasiatheria</taxon>
        <taxon>Artiodactyla</taxon>
        <taxon>Ruminantia</taxon>
        <taxon>Pecora</taxon>
        <taxon>Bovidae</taxon>
        <taxon>Caprinae</taxon>
        <taxon>Ovis</taxon>
    </lineage>
</organism>
<gene>
    <name evidence="1" type="ORF">MJG53_017186</name>
</gene>
<dbReference type="Proteomes" id="UP001057279">
    <property type="component" value="Linkage Group LG22"/>
</dbReference>
<proteinExistence type="predicted"/>